<feature type="transmembrane region" description="Helical" evidence="8">
    <location>
        <begin position="42"/>
        <end position="62"/>
    </location>
</feature>
<accession>A0A445K700</accession>
<protein>
    <submittedName>
        <fullName evidence="10">Sucrose transport protein SUC4</fullName>
    </submittedName>
</protein>
<keyword evidence="5" id="KW-0769">Symport</keyword>
<name>A0A445K700_GLYSO</name>
<keyword evidence="9" id="KW-0732">Signal</keyword>
<feature type="signal peptide" evidence="9">
    <location>
        <begin position="1"/>
        <end position="24"/>
    </location>
</feature>
<evidence type="ECO:0000256" key="3">
    <source>
        <dbReference type="ARBA" id="ARBA00022597"/>
    </source>
</evidence>
<evidence type="ECO:0000313" key="11">
    <source>
        <dbReference type="Proteomes" id="UP000289340"/>
    </source>
</evidence>
<dbReference type="PANTHER" id="PTHR19432:SF90">
    <property type="entry name" value="SUCROSE TRANSPORT PROTEIN SUC4"/>
    <property type="match status" value="1"/>
</dbReference>
<keyword evidence="2" id="KW-0813">Transport</keyword>
<organism evidence="10 11">
    <name type="scientific">Glycine soja</name>
    <name type="common">Wild soybean</name>
    <dbReference type="NCBI Taxonomy" id="3848"/>
    <lineage>
        <taxon>Eukaryota</taxon>
        <taxon>Viridiplantae</taxon>
        <taxon>Streptophyta</taxon>
        <taxon>Embryophyta</taxon>
        <taxon>Tracheophyta</taxon>
        <taxon>Spermatophyta</taxon>
        <taxon>Magnoliopsida</taxon>
        <taxon>eudicotyledons</taxon>
        <taxon>Gunneridae</taxon>
        <taxon>Pentapetalae</taxon>
        <taxon>rosids</taxon>
        <taxon>fabids</taxon>
        <taxon>Fabales</taxon>
        <taxon>Fabaceae</taxon>
        <taxon>Papilionoideae</taxon>
        <taxon>50 kb inversion clade</taxon>
        <taxon>NPAAA clade</taxon>
        <taxon>indigoferoid/millettioid clade</taxon>
        <taxon>Phaseoleae</taxon>
        <taxon>Glycine</taxon>
        <taxon>Glycine subgen. Soja</taxon>
    </lineage>
</organism>
<dbReference type="GO" id="GO:0005773">
    <property type="term" value="C:vacuole"/>
    <property type="evidence" value="ECO:0007669"/>
    <property type="project" value="TreeGrafter"/>
</dbReference>
<keyword evidence="11" id="KW-1185">Reference proteome</keyword>
<dbReference type="Proteomes" id="UP000289340">
    <property type="component" value="Chromosome 6"/>
</dbReference>
<evidence type="ECO:0000256" key="8">
    <source>
        <dbReference type="SAM" id="Phobius"/>
    </source>
</evidence>
<evidence type="ECO:0000256" key="6">
    <source>
        <dbReference type="ARBA" id="ARBA00022989"/>
    </source>
</evidence>
<evidence type="ECO:0000256" key="9">
    <source>
        <dbReference type="SAM" id="SignalP"/>
    </source>
</evidence>
<evidence type="ECO:0000256" key="7">
    <source>
        <dbReference type="ARBA" id="ARBA00023136"/>
    </source>
</evidence>
<gene>
    <name evidence="10" type="ORF">D0Y65_014176</name>
</gene>
<dbReference type="GO" id="GO:0008506">
    <property type="term" value="F:sucrose:proton symporter activity"/>
    <property type="evidence" value="ECO:0007669"/>
    <property type="project" value="TreeGrafter"/>
</dbReference>
<dbReference type="EMBL" id="QZWG01000006">
    <property type="protein sequence ID" value="RZC06577.1"/>
    <property type="molecule type" value="Genomic_DNA"/>
</dbReference>
<evidence type="ECO:0000256" key="1">
    <source>
        <dbReference type="ARBA" id="ARBA00004141"/>
    </source>
</evidence>
<dbReference type="GO" id="GO:0005886">
    <property type="term" value="C:plasma membrane"/>
    <property type="evidence" value="ECO:0007669"/>
    <property type="project" value="TreeGrafter"/>
</dbReference>
<comment type="subcellular location">
    <subcellularLocation>
        <location evidence="1">Membrane</location>
        <topology evidence="1">Multi-pass membrane protein</topology>
    </subcellularLocation>
</comment>
<proteinExistence type="predicted"/>
<dbReference type="AlphaFoldDB" id="A0A445K700"/>
<dbReference type="PANTHER" id="PTHR19432">
    <property type="entry name" value="SUGAR TRANSPORTER"/>
    <property type="match status" value="1"/>
</dbReference>
<keyword evidence="4 8" id="KW-0812">Transmembrane</keyword>
<evidence type="ECO:0000256" key="2">
    <source>
        <dbReference type="ARBA" id="ARBA00022448"/>
    </source>
</evidence>
<evidence type="ECO:0000256" key="5">
    <source>
        <dbReference type="ARBA" id="ARBA00022847"/>
    </source>
</evidence>
<keyword evidence="7 8" id="KW-0472">Membrane</keyword>
<keyword evidence="3" id="KW-0762">Sugar transport</keyword>
<sequence>MWLITSLRAHVELCLVISLWLVQGLCFHTYPCSNISCANLKSAFFLDIIFIAITTYISIVAAKEVPLSSIGAHPVEEAAAGEAFLWELFGTFRYFSTPVWTILSVTALTWIGWQRSTTNWHCDSFIDNLYSSWISTCRLSMGVLNLAIVFPQMLVSLGSGPWDQLFGGGNSSLWCGSCCSPCQWTHSCLVYSPTWWSKAKPRSPV</sequence>
<evidence type="ECO:0000313" key="10">
    <source>
        <dbReference type="EMBL" id="RZC06577.1"/>
    </source>
</evidence>
<comment type="caution">
    <text evidence="10">The sequence shown here is derived from an EMBL/GenBank/DDBJ whole genome shotgun (WGS) entry which is preliminary data.</text>
</comment>
<reference evidence="10 11" key="1">
    <citation type="submission" date="2018-09" db="EMBL/GenBank/DDBJ databases">
        <title>A high-quality reference genome of wild soybean provides a powerful tool to mine soybean genomes.</title>
        <authorList>
            <person name="Xie M."/>
            <person name="Chung C.Y.L."/>
            <person name="Li M.-W."/>
            <person name="Wong F.-L."/>
            <person name="Chan T.-F."/>
            <person name="Lam H.-M."/>
        </authorList>
    </citation>
    <scope>NUCLEOTIDE SEQUENCE [LARGE SCALE GENOMIC DNA]</scope>
    <source>
        <strain evidence="11">cv. W05</strain>
        <tissue evidence="10">Hypocotyl of etiolated seedlings</tissue>
    </source>
</reference>
<feature type="chain" id="PRO_5019459907" evidence="9">
    <location>
        <begin position="25"/>
        <end position="205"/>
    </location>
</feature>
<keyword evidence="6 8" id="KW-1133">Transmembrane helix</keyword>
<feature type="transmembrane region" description="Helical" evidence="8">
    <location>
        <begin position="94"/>
        <end position="113"/>
    </location>
</feature>
<evidence type="ECO:0000256" key="4">
    <source>
        <dbReference type="ARBA" id="ARBA00022692"/>
    </source>
</evidence>